<dbReference type="SMART" id="SM00100">
    <property type="entry name" value="cNMP"/>
    <property type="match status" value="1"/>
</dbReference>
<evidence type="ECO:0000313" key="7">
    <source>
        <dbReference type="EMBL" id="OIR01587.1"/>
    </source>
</evidence>
<dbReference type="InterPro" id="IPR018490">
    <property type="entry name" value="cNMP-bd_dom_sf"/>
</dbReference>
<accession>A0A1J5S0T5</accession>
<dbReference type="InterPro" id="IPR010920">
    <property type="entry name" value="LSM_dom_sf"/>
</dbReference>
<feature type="transmembrane region" description="Helical" evidence="5">
    <location>
        <begin position="45"/>
        <end position="64"/>
    </location>
</feature>
<reference evidence="7" key="1">
    <citation type="submission" date="2016-10" db="EMBL/GenBank/DDBJ databases">
        <title>Sequence of Gallionella enrichment culture.</title>
        <authorList>
            <person name="Poehlein A."/>
            <person name="Muehling M."/>
            <person name="Daniel R."/>
        </authorList>
    </citation>
    <scope>NUCLEOTIDE SEQUENCE</scope>
</reference>
<evidence type="ECO:0000256" key="5">
    <source>
        <dbReference type="SAM" id="Phobius"/>
    </source>
</evidence>
<dbReference type="Gene3D" id="2.30.30.60">
    <property type="match status" value="1"/>
</dbReference>
<dbReference type="InterPro" id="IPR006685">
    <property type="entry name" value="MscS_channel_2nd"/>
</dbReference>
<dbReference type="InterPro" id="IPR023408">
    <property type="entry name" value="MscS_beta-dom_sf"/>
</dbReference>
<evidence type="ECO:0000256" key="1">
    <source>
        <dbReference type="ARBA" id="ARBA00004370"/>
    </source>
</evidence>
<dbReference type="GO" id="GO:0055085">
    <property type="term" value="P:transmembrane transport"/>
    <property type="evidence" value="ECO:0007669"/>
    <property type="project" value="InterPro"/>
</dbReference>
<evidence type="ECO:0000256" key="3">
    <source>
        <dbReference type="ARBA" id="ARBA00022989"/>
    </source>
</evidence>
<name>A0A1J5S0T5_9ZZZZ</name>
<gene>
    <name evidence="7" type="primary">crp_13</name>
    <name evidence="7" type="ORF">GALL_162980</name>
</gene>
<dbReference type="Pfam" id="PF00027">
    <property type="entry name" value="cNMP_binding"/>
    <property type="match status" value="1"/>
</dbReference>
<dbReference type="InterPro" id="IPR018488">
    <property type="entry name" value="cNMP-bd_CS"/>
</dbReference>
<dbReference type="EMBL" id="MLJW01000082">
    <property type="protein sequence ID" value="OIR01587.1"/>
    <property type="molecule type" value="Genomic_DNA"/>
</dbReference>
<protein>
    <submittedName>
        <fullName evidence="7">cAMP receptor protein</fullName>
    </submittedName>
</protein>
<dbReference type="CDD" id="cd00038">
    <property type="entry name" value="CAP_ED"/>
    <property type="match status" value="1"/>
</dbReference>
<dbReference type="PANTHER" id="PTHR30566:SF25">
    <property type="entry name" value="INNER MEMBRANE PROTEIN"/>
    <property type="match status" value="1"/>
</dbReference>
<proteinExistence type="predicted"/>
<evidence type="ECO:0000259" key="6">
    <source>
        <dbReference type="PROSITE" id="PS50042"/>
    </source>
</evidence>
<dbReference type="SUPFAM" id="SSF51206">
    <property type="entry name" value="cAMP-binding domain-like"/>
    <property type="match status" value="1"/>
</dbReference>
<dbReference type="PROSITE" id="PS50042">
    <property type="entry name" value="CNMP_BINDING_3"/>
    <property type="match status" value="1"/>
</dbReference>
<dbReference type="InterPro" id="IPR014710">
    <property type="entry name" value="RmlC-like_jellyroll"/>
</dbReference>
<dbReference type="PRINTS" id="PR00103">
    <property type="entry name" value="CAMPKINASE"/>
</dbReference>
<feature type="transmembrane region" description="Helical" evidence="5">
    <location>
        <begin position="131"/>
        <end position="151"/>
    </location>
</feature>
<dbReference type="AlphaFoldDB" id="A0A1J5S0T5"/>
<evidence type="ECO:0000256" key="4">
    <source>
        <dbReference type="ARBA" id="ARBA00023136"/>
    </source>
</evidence>
<keyword evidence="2 5" id="KW-0812">Transmembrane</keyword>
<comment type="subcellular location">
    <subcellularLocation>
        <location evidence="1">Membrane</location>
    </subcellularLocation>
</comment>
<dbReference type="PROSITE" id="PS00889">
    <property type="entry name" value="CNMP_BINDING_2"/>
    <property type="match status" value="1"/>
</dbReference>
<dbReference type="GO" id="GO:0016020">
    <property type="term" value="C:membrane"/>
    <property type="evidence" value="ECO:0007669"/>
    <property type="project" value="UniProtKB-SubCell"/>
</dbReference>
<feature type="transmembrane region" description="Helical" evidence="5">
    <location>
        <begin position="76"/>
        <end position="98"/>
    </location>
</feature>
<keyword evidence="3 5" id="KW-1133">Transmembrane helix</keyword>
<keyword evidence="4 5" id="KW-0472">Membrane</keyword>
<feature type="domain" description="Cyclic nucleotide-binding" evidence="6">
    <location>
        <begin position="353"/>
        <end position="457"/>
    </location>
</feature>
<dbReference type="SUPFAM" id="SSF50182">
    <property type="entry name" value="Sm-like ribonucleoproteins"/>
    <property type="match status" value="1"/>
</dbReference>
<dbReference type="Gene3D" id="1.10.287.1260">
    <property type="match status" value="1"/>
</dbReference>
<dbReference type="Gene3D" id="2.60.120.10">
    <property type="entry name" value="Jelly Rolls"/>
    <property type="match status" value="1"/>
</dbReference>
<dbReference type="InterPro" id="IPR000595">
    <property type="entry name" value="cNMP-bd_dom"/>
</dbReference>
<organism evidence="7">
    <name type="scientific">mine drainage metagenome</name>
    <dbReference type="NCBI Taxonomy" id="410659"/>
    <lineage>
        <taxon>unclassified sequences</taxon>
        <taxon>metagenomes</taxon>
        <taxon>ecological metagenomes</taxon>
    </lineage>
</organism>
<comment type="caution">
    <text evidence="7">The sequence shown here is derived from an EMBL/GenBank/DDBJ whole genome shotgun (WGS) entry which is preliminary data.</text>
</comment>
<evidence type="ECO:0000256" key="2">
    <source>
        <dbReference type="ARBA" id="ARBA00022692"/>
    </source>
</evidence>
<dbReference type="PANTHER" id="PTHR30566">
    <property type="entry name" value="YNAI-RELATED MECHANOSENSITIVE ION CHANNEL"/>
    <property type="match status" value="1"/>
</dbReference>
<keyword evidence="7" id="KW-0675">Receptor</keyword>
<dbReference type="Pfam" id="PF00924">
    <property type="entry name" value="MS_channel_2nd"/>
    <property type="match status" value="1"/>
</dbReference>
<sequence>MSFWENMMGFFWSDVSFPLLLMVLCLTVLLAHFRREDRPSLVNTMSFFIICLFGQFVSAVLHALEHLRAADVTHEVFVIGAGIAVIRLWGLLVFRTVLPAVKLSLPRITEDIFVIIAYVAWFMVRMRYAGLDLGSILATSAMITAVLAFAMQDTLGNILGGLALQLDNSIEVGDWIKVDDISGKVVDIRWRSTLVETRNWETVVFPNSQLMKNKFLVLGRRTDQPVQLRRWVWFSVGLDVAPTKVVGVVEASVQQTEIANVAKSPIPSCVLMDMDSKGYARYALRYWLTDLVLDDPTDAVLRWHIMTALQRAGIKLAVEEHSVHLTKENEKYDEAVRQREVQLRIKTLRRVELFSQLNDAEYRGLAERLRYSPFARGNIITRQGDERSQWLYIVINGEADVFVDLPNGKRRTVRTLGHGDFFGEMGLMTGAPRSASVIAKTDVECYRIDKEVVEELLQARPGIAEEISHILVARRAELDVALQNMDATGAHKDLSQQRIEILATIKRFFSLG</sequence>